<evidence type="ECO:0000256" key="2">
    <source>
        <dbReference type="ARBA" id="ARBA00010559"/>
    </source>
</evidence>
<dbReference type="InterPro" id="IPR021133">
    <property type="entry name" value="HEAT_type_2"/>
</dbReference>
<comment type="subunit">
    <text evidence="3 11">Component of the ribosomal small subunit (SSU) processome.</text>
</comment>
<comment type="subcellular location">
    <subcellularLocation>
        <location evidence="1 11">Nucleus</location>
        <location evidence="1 11">Nucleolus</location>
    </subcellularLocation>
</comment>
<evidence type="ECO:0000256" key="8">
    <source>
        <dbReference type="ARBA" id="ARBA00023274"/>
    </source>
</evidence>
<feature type="domain" description="BP28 C-terminal" evidence="13">
    <location>
        <begin position="1509"/>
        <end position="1671"/>
    </location>
</feature>
<dbReference type="InterPro" id="IPR016024">
    <property type="entry name" value="ARM-type_fold"/>
</dbReference>
<feature type="region of interest" description="Disordered" evidence="12">
    <location>
        <begin position="882"/>
        <end position="904"/>
    </location>
</feature>
<dbReference type="PANTHER" id="PTHR13457:SF1">
    <property type="entry name" value="HEAT REPEAT-CONTAINING PROTEIN 1"/>
    <property type="match status" value="1"/>
</dbReference>
<evidence type="ECO:0000256" key="4">
    <source>
        <dbReference type="ARBA" id="ARBA00015399"/>
    </source>
</evidence>
<evidence type="ECO:0000256" key="3">
    <source>
        <dbReference type="ARBA" id="ARBA00011399"/>
    </source>
</evidence>
<feature type="compositionally biased region" description="Acidic residues" evidence="12">
    <location>
        <begin position="1542"/>
        <end position="1556"/>
    </location>
</feature>
<feature type="region of interest" description="Disordered" evidence="12">
    <location>
        <begin position="1535"/>
        <end position="1556"/>
    </location>
</feature>
<accession>A0ABR3TEL6</accession>
<dbReference type="EMBL" id="JAJVDC020000002">
    <property type="protein sequence ID" value="KAL1637818.1"/>
    <property type="molecule type" value="Genomic_DNA"/>
</dbReference>
<evidence type="ECO:0000256" key="1">
    <source>
        <dbReference type="ARBA" id="ARBA00004604"/>
    </source>
</evidence>
<evidence type="ECO:0000256" key="11">
    <source>
        <dbReference type="RuleBase" id="RU367065"/>
    </source>
</evidence>
<keyword evidence="15" id="KW-1185">Reference proteome</keyword>
<evidence type="ECO:0000313" key="15">
    <source>
        <dbReference type="Proteomes" id="UP001521116"/>
    </source>
</evidence>
<evidence type="ECO:0000256" key="10">
    <source>
        <dbReference type="PROSITE-ProRule" id="PRU00103"/>
    </source>
</evidence>
<dbReference type="InterPro" id="IPR040191">
    <property type="entry name" value="UTP10"/>
</dbReference>
<evidence type="ECO:0000256" key="5">
    <source>
        <dbReference type="ARBA" id="ARBA00022517"/>
    </source>
</evidence>
<gene>
    <name evidence="14" type="primary">UTP10</name>
    <name evidence="14" type="ORF">SLS56_000373</name>
</gene>
<feature type="repeat" description="HEAT" evidence="10">
    <location>
        <begin position="1763"/>
        <end position="1796"/>
    </location>
</feature>
<evidence type="ECO:0000256" key="7">
    <source>
        <dbReference type="ARBA" id="ARBA00023242"/>
    </source>
</evidence>
<proteinExistence type="inferred from homology"/>
<feature type="compositionally biased region" description="Basic and acidic residues" evidence="12">
    <location>
        <begin position="893"/>
        <end position="904"/>
    </location>
</feature>
<sequence>MTSALQQQLAQIAASSTHQLDLKAQKVAHGKSLLFEPKVAASQDFNTVYQICHEGFQELCMLDPRFAAFAQNLFSEQSKTEDRTQMTKQENEELDTVLESFLGLVGARLLLKPAVKAVEWLVRRFRIHEYNTDFAILTFLPYHSTPVFLTFLSILPRKFSPTYRFLFPFITSRASPPRQTIVYTATHTPAFLSALNSYVLKVTKAHQQSPALLSFWASVATQAMDGMLDEAKAGRGNVQRQREEDVILQILPVLNEALSLKNAPELKLGCYMIMTVMATKASLEDKLLNGMMEAITSTWTLETLDHALVSLAILAQERRSAKLPKAVLRSLLKQDNLADRFLALSRQCRADRLAFGCVLGISERYGKSAFSDSSAWLEFVEKTLQAQLYDDMQTGIIIKFLLVTVSRIDEATDVTSEQRNQLADFIIRLNQSPIIGQRISKVIEGEGMDIDKLEMQLKTVLRPASEPKKDDDDDVDMEDSLPALPDAVEDVLSSLPSKTSEISFLASHESKLFEALSKAFLRCVTSQDSLQKFSQLPLFSENETLYLTFLARFWCGSQPALARSTSLGLASKWLDTLDEDKSDFQTLIPYVVNGLGDSSAGVRKVAAEFAAVLSGKLPAKKGSKAAVWSRETIYGSSSKSIKWLSTEDASKVLATAVVPTLEECTLDANHIKRVFQSAMDDRAQKHPGASSRGPEFKSSLRSSLCGFLSSHAVNTPLLSIRLRLFSFFDQVGKSGSSSRVQIMLPAVEQWLSLPKKEATAISSLESLELVEVDKLHLRAIGSRDSEGLHLLQRIIEGKFGTDRPNIQEAAFERLRAIWSSLKGGMKQEAAQFLLGLALYSSDDSLAKTRQENALETLRTVELPTEVLTSFLDDVPNAVQLPENPPAAKRRRTSKAEMARFDTRDTEETTRALEKLTLVLELVESSSPENHPALLCGLFHILGELQQYKIQTSSSLVYLQSLIIGSLLAIVDKMKATGAGIDQAAIRADLLVDCVRHTSNPQVQNSALLLVSSLATCVPDVVLHSVMPIFTFMGSSILRQSDDYSAHVVDQTVSRVVPPLAASLRKRKRDLVLGAADLLLSFTAAYEHIPLHRRLGLFGQLTKKLGPDDSLFAILAMLLEKYPRDAAVRRFATELMRMFDPVTNLRASRRYLDLIEDALKPKRTMSEVLFTLSEKNADQIQETAIVLLEALSALLQDGQLHNRVLRVLREESEDATAVRNVFTQLLEKTIQMSQKFKDQENLKDACAQVLSSILRLLPTAELVKSAETLLSHSSNDVRRTALRAVEAKAINVKQSDIAARTALLEFLPRITSVIQNSADISLKHTAVACVDQISEKFGKKDTAVVASAAEVVAGEQALGSSDDRLRVISLLCLASTVEILQDDFIPLVPKVLPQAFKYLEESIDAGSKQQSLHNAVYSLLCCIIERVPYIFSGSYLDSALKLSHKSAAAELSEDADENREQFYQLAAKQIDAKDCFAALDRNWSSAVTAGYPAPKEHLSMLHTALETRAKSVVGKNAQTLFSFFLKAFDLRRTQIEEKQSSSDEADEDDEDDTLSEVEELEEQINSVALTMVMKLNDASFRPFFVRLVEWAATTLPKKEVRGRMLRATSLFVFLGTFFDKLRSIVTSYSSYVLELAAEVLSRTADAGAEETALLKAVLSALTKSFENDEDDFWTAPSHFSTISTPLLAQLPAASTLPLLHSHAIPALTALATAAHSADHHKALNTAILKLMRADAAPTRLAAVKAHQALTEALGEEWLGLLPEMLPFISELQEDDDEEVERETLRWIRRIEEILGESLEGMLQ</sequence>
<dbReference type="SMART" id="SM01036">
    <property type="entry name" value="BP28CT"/>
    <property type="match status" value="1"/>
</dbReference>
<dbReference type="PANTHER" id="PTHR13457">
    <property type="entry name" value="BAP28"/>
    <property type="match status" value="1"/>
</dbReference>
<evidence type="ECO:0000313" key="14">
    <source>
        <dbReference type="EMBL" id="KAL1637818.1"/>
    </source>
</evidence>
<comment type="caution">
    <text evidence="14">The sequence shown here is derived from an EMBL/GenBank/DDBJ whole genome shotgun (WGS) entry which is preliminary data.</text>
</comment>
<dbReference type="Gene3D" id="1.25.10.10">
    <property type="entry name" value="Leucine-rich Repeat Variant"/>
    <property type="match status" value="2"/>
</dbReference>
<dbReference type="InterPro" id="IPR022125">
    <property type="entry name" value="U3snoRNP10_N"/>
</dbReference>
<evidence type="ECO:0000256" key="12">
    <source>
        <dbReference type="SAM" id="MobiDB-lite"/>
    </source>
</evidence>
<dbReference type="InterPro" id="IPR012954">
    <property type="entry name" value="BP28_C_dom"/>
</dbReference>
<keyword evidence="6 11" id="KW-0698">rRNA processing</keyword>
<dbReference type="Pfam" id="PF12397">
    <property type="entry name" value="U3snoRNP10"/>
    <property type="match status" value="1"/>
</dbReference>
<evidence type="ECO:0000256" key="6">
    <source>
        <dbReference type="ARBA" id="ARBA00022552"/>
    </source>
</evidence>
<reference evidence="14 15" key="1">
    <citation type="submission" date="2024-02" db="EMBL/GenBank/DDBJ databases">
        <title>De novo assembly and annotation of 12 fungi associated with fruit tree decline syndrome in Ontario, Canada.</title>
        <authorList>
            <person name="Sulman M."/>
            <person name="Ellouze W."/>
            <person name="Ilyukhin E."/>
        </authorList>
    </citation>
    <scope>NUCLEOTIDE SEQUENCE [LARGE SCALE GENOMIC DNA]</scope>
    <source>
        <strain evidence="14 15">M1-105</strain>
    </source>
</reference>
<keyword evidence="7 11" id="KW-0539">Nucleus</keyword>
<dbReference type="InterPro" id="IPR011989">
    <property type="entry name" value="ARM-like"/>
</dbReference>
<dbReference type="Proteomes" id="UP001521116">
    <property type="component" value="Unassembled WGS sequence"/>
</dbReference>
<dbReference type="PROSITE" id="PS50077">
    <property type="entry name" value="HEAT_REPEAT"/>
    <property type="match status" value="1"/>
</dbReference>
<protein>
    <recommendedName>
        <fullName evidence="4 11">U3 small nucleolar RNA-associated protein 10</fullName>
    </recommendedName>
</protein>
<dbReference type="SUPFAM" id="SSF48371">
    <property type="entry name" value="ARM repeat"/>
    <property type="match status" value="2"/>
</dbReference>
<evidence type="ECO:0000259" key="13">
    <source>
        <dbReference type="SMART" id="SM01036"/>
    </source>
</evidence>
<organism evidence="14 15">
    <name type="scientific">Neofusicoccum ribis</name>
    <dbReference type="NCBI Taxonomy" id="45134"/>
    <lineage>
        <taxon>Eukaryota</taxon>
        <taxon>Fungi</taxon>
        <taxon>Dikarya</taxon>
        <taxon>Ascomycota</taxon>
        <taxon>Pezizomycotina</taxon>
        <taxon>Dothideomycetes</taxon>
        <taxon>Dothideomycetes incertae sedis</taxon>
        <taxon>Botryosphaeriales</taxon>
        <taxon>Botryosphaeriaceae</taxon>
        <taxon>Neofusicoccum</taxon>
    </lineage>
</organism>
<name>A0ABR3TEL6_9PEZI</name>
<dbReference type="Pfam" id="PF23243">
    <property type="entry name" value="HEAT_HEATR1"/>
    <property type="match status" value="1"/>
</dbReference>
<dbReference type="InterPro" id="IPR056473">
    <property type="entry name" value="HEAT_Utp10/HEAT1"/>
</dbReference>
<keyword evidence="8 11" id="KW-0687">Ribonucleoprotein</keyword>
<comment type="function">
    <text evidence="9">Involved in nucleolar processing of pre-18S ribosomal RNA. Involved in ribosome biosynthesis.</text>
</comment>
<evidence type="ECO:0000256" key="9">
    <source>
        <dbReference type="ARBA" id="ARBA00025076"/>
    </source>
</evidence>
<keyword evidence="5 11" id="KW-0690">Ribosome biogenesis</keyword>
<comment type="similarity">
    <text evidence="2 11">Belongs to the HEATR1/UTP10 family.</text>
</comment>
<dbReference type="Pfam" id="PF08146">
    <property type="entry name" value="BP28CT"/>
    <property type="match status" value="1"/>
</dbReference>